<sequence>MKSMTKTVAKIVCHANSLYMSKMHRAARKIFPPAEHDPESSQSRRPEAIHKGKHDRADEILVYWQGEIGKFVPRRTPAVKRLATLPTNSLRELKAKIIAARGDYVLFHDDLASLCGLSDREARHAVGQLERLLWGHLEIEVTAQRLDQYLTWKKDFSATLKNVLTALSTQGDRSAIDDDVFEMNLYESEWLSMRTAWQRLPREKRERLWPRMMLSAAKSGPHILLTLIQSTFDPSWCPSYVVEDILYFLFCRQLALEKSAPKVALKGAPDSRLQIQEVSEVMTDFILNKCPPRYLALEQVVLVSTFSPLSTPELLQRYELLKTLEHPFHANTLLHLASRFAKGYDTKLHAADIIRILTDTPRFDLNTPAAASVCTTLLTINEHDPLPDPQVAPDLLFEFLLKRGLSPNLLGLSALMRNFCIRGHLDTAWKIFDLMLQYGLEPDQHVYSILLNGSKQNFDSVSFEQIFNIITSRTAWSPVLLNDFLGLLFRENESQLEQRRRQRKKVNNAWRPMLDLYAKFYDLAPLQKFTLFSLENLVGARSLHPNYSTPSTRLAESLMPQPENRLMQPDTITLSLMIGAHMRSLLTPKYAIRYYKCFVNLVNRKDPTALSLLDNHGTLIFDIYLRTLMQFRETTGFAMRELLKKINAAEREREQHGRNRLHHPPSVHTWTIALNGLKNHNDTRGAVGILDMMTNIGGTRPSLATWNAVIQAFARTRNVGGAVKAVWSLENAGFQPNDRTIKAFSMLPRELREHAIAQLEDLRKAPGSFPNAKAPPDSATNPTAPTMKGMHQFSSNDPNQRSKPVIPKTLKALIRQRGKPDIQAIESRSKRRRTLRESRISTLNSPLSVGTLAGLHGETYLEDVESPRPYRKITM</sequence>
<proteinExistence type="predicted"/>
<dbReference type="STRING" id="363999.A0A439DK01"/>
<dbReference type="InterPro" id="IPR011990">
    <property type="entry name" value="TPR-like_helical_dom_sf"/>
</dbReference>
<dbReference type="PANTHER" id="PTHR47932">
    <property type="entry name" value="ATPASE EXPRESSION PROTEIN 3"/>
    <property type="match status" value="1"/>
</dbReference>
<organism evidence="4 5">
    <name type="scientific">Xylaria grammica</name>
    <dbReference type="NCBI Taxonomy" id="363999"/>
    <lineage>
        <taxon>Eukaryota</taxon>
        <taxon>Fungi</taxon>
        <taxon>Dikarya</taxon>
        <taxon>Ascomycota</taxon>
        <taxon>Pezizomycotina</taxon>
        <taxon>Sordariomycetes</taxon>
        <taxon>Xylariomycetidae</taxon>
        <taxon>Xylariales</taxon>
        <taxon>Xylariaceae</taxon>
        <taxon>Xylaria</taxon>
    </lineage>
</organism>
<dbReference type="PROSITE" id="PS51375">
    <property type="entry name" value="PPR"/>
    <property type="match status" value="2"/>
</dbReference>
<evidence type="ECO:0008006" key="6">
    <source>
        <dbReference type="Google" id="ProtNLM"/>
    </source>
</evidence>
<dbReference type="NCBIfam" id="TIGR00756">
    <property type="entry name" value="PPR"/>
    <property type="match status" value="1"/>
</dbReference>
<name>A0A439DK01_9PEZI</name>
<reference evidence="4 5" key="1">
    <citation type="submission" date="2018-12" db="EMBL/GenBank/DDBJ databases">
        <title>Draft genome sequence of Xylaria grammica IHI A82.</title>
        <authorList>
            <person name="Buettner E."/>
            <person name="Kellner H."/>
        </authorList>
    </citation>
    <scope>NUCLEOTIDE SEQUENCE [LARGE SCALE GENOMIC DNA]</scope>
    <source>
        <strain evidence="4 5">IHI A82</strain>
    </source>
</reference>
<feature type="repeat" description="PPR" evidence="2">
    <location>
        <begin position="408"/>
        <end position="442"/>
    </location>
</feature>
<dbReference type="Proteomes" id="UP000286045">
    <property type="component" value="Unassembled WGS sequence"/>
</dbReference>
<keyword evidence="5" id="KW-1185">Reference proteome</keyword>
<gene>
    <name evidence="4" type="ORF">EKO27_g368</name>
</gene>
<comment type="caution">
    <text evidence="4">The sequence shown here is derived from an EMBL/GenBank/DDBJ whole genome shotgun (WGS) entry which is preliminary data.</text>
</comment>
<feature type="compositionally biased region" description="Basic and acidic residues" evidence="3">
    <location>
        <begin position="34"/>
        <end position="53"/>
    </location>
</feature>
<dbReference type="Gene3D" id="1.25.40.10">
    <property type="entry name" value="Tetratricopeptide repeat domain"/>
    <property type="match status" value="2"/>
</dbReference>
<evidence type="ECO:0000256" key="1">
    <source>
        <dbReference type="ARBA" id="ARBA00022737"/>
    </source>
</evidence>
<dbReference type="Pfam" id="PF01535">
    <property type="entry name" value="PPR"/>
    <property type="match status" value="1"/>
</dbReference>
<accession>A0A439DK01</accession>
<feature type="repeat" description="PPR" evidence="2">
    <location>
        <begin position="702"/>
        <end position="736"/>
    </location>
</feature>
<evidence type="ECO:0000313" key="5">
    <source>
        <dbReference type="Proteomes" id="UP000286045"/>
    </source>
</evidence>
<evidence type="ECO:0000256" key="3">
    <source>
        <dbReference type="SAM" id="MobiDB-lite"/>
    </source>
</evidence>
<dbReference type="PANTHER" id="PTHR47932:SF44">
    <property type="entry name" value="MIOREX COMPLEX COMPONENT 1"/>
    <property type="match status" value="1"/>
</dbReference>
<protein>
    <recommendedName>
        <fullName evidence="6">Pentacotripeptide-repeat region of PRORP domain-containing protein</fullName>
    </recommendedName>
</protein>
<dbReference type="EMBL" id="RYZI01000004">
    <property type="protein sequence ID" value="RWA14722.1"/>
    <property type="molecule type" value="Genomic_DNA"/>
</dbReference>
<dbReference type="InterPro" id="IPR002885">
    <property type="entry name" value="PPR_rpt"/>
</dbReference>
<dbReference type="Pfam" id="PF13041">
    <property type="entry name" value="PPR_2"/>
    <property type="match status" value="1"/>
</dbReference>
<dbReference type="AlphaFoldDB" id="A0A439DK01"/>
<feature type="region of interest" description="Disordered" evidence="3">
    <location>
        <begin position="32"/>
        <end position="53"/>
    </location>
</feature>
<evidence type="ECO:0000313" key="4">
    <source>
        <dbReference type="EMBL" id="RWA14722.1"/>
    </source>
</evidence>
<evidence type="ECO:0000256" key="2">
    <source>
        <dbReference type="PROSITE-ProRule" id="PRU00708"/>
    </source>
</evidence>
<keyword evidence="1" id="KW-0677">Repeat</keyword>